<feature type="region of interest" description="Disordered" evidence="1">
    <location>
        <begin position="65"/>
        <end position="89"/>
    </location>
</feature>
<name>A0A2N5U623_9BASI</name>
<accession>A0A2N5U623</accession>
<dbReference type="Proteomes" id="UP000235392">
    <property type="component" value="Unassembled WGS sequence"/>
</dbReference>
<evidence type="ECO:0000256" key="1">
    <source>
        <dbReference type="SAM" id="MobiDB-lite"/>
    </source>
</evidence>
<feature type="compositionally biased region" description="Polar residues" evidence="1">
    <location>
        <begin position="1"/>
        <end position="12"/>
    </location>
</feature>
<sequence length="89" mass="8890">MLGAHSNQSVCSPWSDGSPPAAPFASASAAVYIPVLPASVEQTQISSVATIRTNTMSNGEAVSMTTIAGPDSTTGRKSQPATPSPASEA</sequence>
<evidence type="ECO:0000313" key="3">
    <source>
        <dbReference type="Proteomes" id="UP000235392"/>
    </source>
</evidence>
<proteinExistence type="predicted"/>
<organism evidence="2 3">
    <name type="scientific">Puccinia coronata f. sp. avenae</name>
    <dbReference type="NCBI Taxonomy" id="200324"/>
    <lineage>
        <taxon>Eukaryota</taxon>
        <taxon>Fungi</taxon>
        <taxon>Dikarya</taxon>
        <taxon>Basidiomycota</taxon>
        <taxon>Pucciniomycotina</taxon>
        <taxon>Pucciniomycetes</taxon>
        <taxon>Pucciniales</taxon>
        <taxon>Pucciniaceae</taxon>
        <taxon>Puccinia</taxon>
    </lineage>
</organism>
<feature type="region of interest" description="Disordered" evidence="1">
    <location>
        <begin position="1"/>
        <end position="22"/>
    </location>
</feature>
<dbReference type="EMBL" id="PGCI01000225">
    <property type="protein sequence ID" value="PLW33207.1"/>
    <property type="molecule type" value="Genomic_DNA"/>
</dbReference>
<gene>
    <name evidence="2" type="ORF">PCASD_09510</name>
</gene>
<protein>
    <submittedName>
        <fullName evidence="2">Uncharacterized protein</fullName>
    </submittedName>
</protein>
<comment type="caution">
    <text evidence="2">The sequence shown here is derived from an EMBL/GenBank/DDBJ whole genome shotgun (WGS) entry which is preliminary data.</text>
</comment>
<dbReference type="AlphaFoldDB" id="A0A2N5U623"/>
<reference evidence="2 3" key="1">
    <citation type="submission" date="2017-11" db="EMBL/GenBank/DDBJ databases">
        <title>De novo assembly and phasing of dikaryotic genomes from two isolates of Puccinia coronata f. sp. avenae, the causal agent of oat crown rust.</title>
        <authorList>
            <person name="Miller M.E."/>
            <person name="Zhang Y."/>
            <person name="Omidvar V."/>
            <person name="Sperschneider J."/>
            <person name="Schwessinger B."/>
            <person name="Raley C."/>
            <person name="Palmer J.M."/>
            <person name="Garnica D."/>
            <person name="Upadhyaya N."/>
            <person name="Rathjen J."/>
            <person name="Taylor J.M."/>
            <person name="Park R.F."/>
            <person name="Dodds P.N."/>
            <person name="Hirsch C.D."/>
            <person name="Kianian S.F."/>
            <person name="Figueroa M."/>
        </authorList>
    </citation>
    <scope>NUCLEOTIDE SEQUENCE [LARGE SCALE GENOMIC DNA]</scope>
    <source>
        <strain evidence="2">12SD80</strain>
    </source>
</reference>
<evidence type="ECO:0000313" key="2">
    <source>
        <dbReference type="EMBL" id="PLW33207.1"/>
    </source>
</evidence>